<keyword evidence="2" id="KW-1185">Reference proteome</keyword>
<organism evidence="1 2">
    <name type="scientific">Siminovitchia sediminis</name>
    <dbReference type="NCBI Taxonomy" id="1274353"/>
    <lineage>
        <taxon>Bacteria</taxon>
        <taxon>Bacillati</taxon>
        <taxon>Bacillota</taxon>
        <taxon>Bacilli</taxon>
        <taxon>Bacillales</taxon>
        <taxon>Bacillaceae</taxon>
        <taxon>Siminovitchia</taxon>
    </lineage>
</organism>
<reference evidence="2" key="1">
    <citation type="journal article" date="2019" name="Int. J. Syst. Evol. Microbiol.">
        <title>The Global Catalogue of Microorganisms (GCM) 10K type strain sequencing project: providing services to taxonomists for standard genome sequencing and annotation.</title>
        <authorList>
            <consortium name="The Broad Institute Genomics Platform"/>
            <consortium name="The Broad Institute Genome Sequencing Center for Infectious Disease"/>
            <person name="Wu L."/>
            <person name="Ma J."/>
        </authorList>
    </citation>
    <scope>NUCLEOTIDE SEQUENCE [LARGE SCALE GENOMIC DNA]</scope>
    <source>
        <strain evidence="2">CGMCC 1.12295</strain>
    </source>
</reference>
<dbReference type="RefSeq" id="WP_380774264.1">
    <property type="nucleotide sequence ID" value="NZ_JBHUEO010000037.1"/>
</dbReference>
<name>A0ABW4KMV0_9BACI</name>
<evidence type="ECO:0000313" key="2">
    <source>
        <dbReference type="Proteomes" id="UP001597301"/>
    </source>
</evidence>
<comment type="caution">
    <text evidence="1">The sequence shown here is derived from an EMBL/GenBank/DDBJ whole genome shotgun (WGS) entry which is preliminary data.</text>
</comment>
<evidence type="ECO:0000313" key="1">
    <source>
        <dbReference type="EMBL" id="MFD1707548.1"/>
    </source>
</evidence>
<gene>
    <name evidence="1" type="ORF">ACFSCZ_12520</name>
</gene>
<proteinExistence type="predicted"/>
<sequence>MTKLKKSYRLTSDTVQKIEQLSFEENTSQANAIEIMVQQFFENREKERVALLEAIEKLVDQKLIENLSGMQEDLKRIRVTGNVIDRNVQMQLEFWNHYFIVNEFKELATTEKYKTEELTEAEVVVKNRIAHNRQRKLDWESKRKKDNNQTK</sequence>
<dbReference type="EMBL" id="JBHUEO010000037">
    <property type="protein sequence ID" value="MFD1707548.1"/>
    <property type="molecule type" value="Genomic_DNA"/>
</dbReference>
<evidence type="ECO:0008006" key="3">
    <source>
        <dbReference type="Google" id="ProtNLM"/>
    </source>
</evidence>
<dbReference type="Proteomes" id="UP001597301">
    <property type="component" value="Unassembled WGS sequence"/>
</dbReference>
<protein>
    <recommendedName>
        <fullName evidence="3">Ribbon-helix-helix protein CopG domain-containing protein</fullName>
    </recommendedName>
</protein>
<accession>A0ABW4KMV0</accession>